<reference evidence="2" key="1">
    <citation type="submission" date="2011-12" db="EMBL/GenBank/DDBJ databases">
        <title>Complete sequence of Methanoregula formicicum SMSP.</title>
        <authorList>
            <person name="Lucas S."/>
            <person name="Han J."/>
            <person name="Lapidus A."/>
            <person name="Cheng J.-F."/>
            <person name="Goodwin L."/>
            <person name="Pitluck S."/>
            <person name="Peters L."/>
            <person name="Ovchinnikova G."/>
            <person name="Teshima H."/>
            <person name="Detter J.C."/>
            <person name="Han C."/>
            <person name="Tapia R."/>
            <person name="Land M."/>
            <person name="Hauser L."/>
            <person name="Kyrpides N."/>
            <person name="Ivanova N."/>
            <person name="Pagani I."/>
            <person name="Imachi H."/>
            <person name="Tamaki H."/>
            <person name="Sekiguchi Y."/>
            <person name="Kamagata Y."/>
            <person name="Cadillo-Quiroz H."/>
            <person name="Zinder S."/>
            <person name="Liu W.-T."/>
            <person name="Woyke T."/>
        </authorList>
    </citation>
    <scope>NUCLEOTIDE SEQUENCE [LARGE SCALE GENOMIC DNA]</scope>
    <source>
        <strain evidence="2">DSM 22288 / NBRC 105244 / SMSP</strain>
    </source>
</reference>
<dbReference type="InParanoid" id="L0HD09"/>
<sequence length="126" mass="14052" precursor="true">MLDAFLNPSAIAFITSLGAPAGLFAAEATGTFAQSLVISGATNALTGFFQKRLTAEKLRNIYTNAVKKTLADETLTIEQQIREQLFTSTLFFDDFSRFIGKFNQLHELAFNKRKEEASAAFREYVR</sequence>
<name>L0HD09_METFS</name>
<dbReference type="RefSeq" id="WP_015285580.1">
    <property type="nucleotide sequence ID" value="NC_019943.1"/>
</dbReference>
<proteinExistence type="predicted"/>
<evidence type="ECO:0000313" key="1">
    <source>
        <dbReference type="EMBL" id="AGB02617.1"/>
    </source>
</evidence>
<protein>
    <submittedName>
        <fullName evidence="1">Uncharacterized protein</fullName>
    </submittedName>
</protein>
<dbReference type="AlphaFoldDB" id="L0HD09"/>
<keyword evidence="2" id="KW-1185">Reference proteome</keyword>
<gene>
    <name evidence="1" type="ordered locus">Metfor_1587</name>
</gene>
<evidence type="ECO:0000313" key="2">
    <source>
        <dbReference type="Proteomes" id="UP000010824"/>
    </source>
</evidence>
<organism evidence="1 2">
    <name type="scientific">Methanoregula formicica (strain DSM 22288 / NBRC 105244 / SMSP)</name>
    <dbReference type="NCBI Taxonomy" id="593750"/>
    <lineage>
        <taxon>Archaea</taxon>
        <taxon>Methanobacteriati</taxon>
        <taxon>Methanobacteriota</taxon>
        <taxon>Stenosarchaea group</taxon>
        <taxon>Methanomicrobia</taxon>
        <taxon>Methanomicrobiales</taxon>
        <taxon>Methanoregulaceae</taxon>
        <taxon>Methanoregula</taxon>
    </lineage>
</organism>
<dbReference type="KEGG" id="mfo:Metfor_1587"/>
<dbReference type="Proteomes" id="UP000010824">
    <property type="component" value="Chromosome"/>
</dbReference>
<reference evidence="1 2" key="2">
    <citation type="journal article" date="2014" name="Genome Announc.">
        <title>Complete Genome Sequence of Methanoregula formicica SMSPT, a Mesophilic Hydrogenotrophic Methanogen Isolated from a Methanogenic Upflow Anaerobic Sludge Blanket Reactor.</title>
        <authorList>
            <person name="Yamamoto K."/>
            <person name="Tamaki H."/>
            <person name="Cadillo-Quiroz H."/>
            <person name="Imachi H."/>
            <person name="Kyrpides N."/>
            <person name="Woyke T."/>
            <person name="Goodwin L."/>
            <person name="Zinder S.H."/>
            <person name="Kamagata Y."/>
            <person name="Liu W.T."/>
        </authorList>
    </citation>
    <scope>NUCLEOTIDE SEQUENCE [LARGE SCALE GENOMIC DNA]</scope>
    <source>
        <strain evidence="2">DSM 22288 / NBRC 105244 / SMSP</strain>
    </source>
</reference>
<dbReference type="EMBL" id="CP003167">
    <property type="protein sequence ID" value="AGB02617.1"/>
    <property type="molecule type" value="Genomic_DNA"/>
</dbReference>
<dbReference type="HOGENOM" id="CLU_1976519_0_0_2"/>
<accession>L0HD09</accession>
<dbReference type="GeneID" id="14307976"/>